<feature type="DNA-binding region" description="H-T-H motif" evidence="2">
    <location>
        <begin position="30"/>
        <end position="49"/>
    </location>
</feature>
<dbReference type="Proteomes" id="UP000664385">
    <property type="component" value="Unassembled WGS sequence"/>
</dbReference>
<organism evidence="4 5">
    <name type="scientific">Microbacterium esteraromaticum</name>
    <dbReference type="NCBI Taxonomy" id="57043"/>
    <lineage>
        <taxon>Bacteria</taxon>
        <taxon>Bacillati</taxon>
        <taxon>Actinomycetota</taxon>
        <taxon>Actinomycetes</taxon>
        <taxon>Micrococcales</taxon>
        <taxon>Microbacteriaceae</taxon>
        <taxon>Microbacterium</taxon>
    </lineage>
</organism>
<dbReference type="SUPFAM" id="SSF46689">
    <property type="entry name" value="Homeodomain-like"/>
    <property type="match status" value="1"/>
</dbReference>
<reference evidence="4" key="1">
    <citation type="submission" date="2020-12" db="EMBL/GenBank/DDBJ databases">
        <title>PHA producing bacteria isolated from mangrove.</title>
        <authorList>
            <person name="Zheng W."/>
            <person name="Yu S."/>
            <person name="Huang Y."/>
        </authorList>
    </citation>
    <scope>NUCLEOTIDE SEQUENCE</scope>
    <source>
        <strain evidence="4">GN8-5</strain>
    </source>
</reference>
<name>A0A939DX03_9MICO</name>
<dbReference type="InterPro" id="IPR001647">
    <property type="entry name" value="HTH_TetR"/>
</dbReference>
<dbReference type="Pfam" id="PF00440">
    <property type="entry name" value="TetR_N"/>
    <property type="match status" value="1"/>
</dbReference>
<dbReference type="AlphaFoldDB" id="A0A939DX03"/>
<proteinExistence type="predicted"/>
<dbReference type="InterPro" id="IPR009057">
    <property type="entry name" value="Homeodomain-like_sf"/>
</dbReference>
<evidence type="ECO:0000259" key="3">
    <source>
        <dbReference type="PROSITE" id="PS50977"/>
    </source>
</evidence>
<protein>
    <submittedName>
        <fullName evidence="4">TetR family transcriptional regulator</fullName>
    </submittedName>
</protein>
<dbReference type="Gene3D" id="1.10.357.10">
    <property type="entry name" value="Tetracycline Repressor, domain 2"/>
    <property type="match status" value="1"/>
</dbReference>
<evidence type="ECO:0000256" key="1">
    <source>
        <dbReference type="ARBA" id="ARBA00023125"/>
    </source>
</evidence>
<evidence type="ECO:0000313" key="4">
    <source>
        <dbReference type="EMBL" id="MBN8206861.1"/>
    </source>
</evidence>
<accession>A0A939DX03</accession>
<dbReference type="EMBL" id="JAEMWU010000003">
    <property type="protein sequence ID" value="MBN8206861.1"/>
    <property type="molecule type" value="Genomic_DNA"/>
</dbReference>
<dbReference type="GO" id="GO:0003677">
    <property type="term" value="F:DNA binding"/>
    <property type="evidence" value="ECO:0007669"/>
    <property type="project" value="UniProtKB-UniRule"/>
</dbReference>
<dbReference type="PROSITE" id="PS50977">
    <property type="entry name" value="HTH_TETR_2"/>
    <property type="match status" value="1"/>
</dbReference>
<comment type="caution">
    <text evidence="4">The sequence shown here is derived from an EMBL/GenBank/DDBJ whole genome shotgun (WGS) entry which is preliminary data.</text>
</comment>
<evidence type="ECO:0000256" key="2">
    <source>
        <dbReference type="PROSITE-ProRule" id="PRU00335"/>
    </source>
</evidence>
<keyword evidence="1 2" id="KW-0238">DNA-binding</keyword>
<dbReference type="RefSeq" id="WP_206824664.1">
    <property type="nucleotide sequence ID" value="NZ_CP063379.1"/>
</dbReference>
<feature type="domain" description="HTH tetR-type" evidence="3">
    <location>
        <begin position="7"/>
        <end position="67"/>
    </location>
</feature>
<gene>
    <name evidence="4" type="ORF">JF543_12960</name>
</gene>
<evidence type="ECO:0000313" key="5">
    <source>
        <dbReference type="Proteomes" id="UP000664385"/>
    </source>
</evidence>
<sequence>MAYLPREQRRAAIVDAALRVARRSGLAGITARTVGQEVGGSPGLIHQHFASMVELQAAAWRTYVAEQVDGFTTATRTPTTNPVLEFFANHRASPSAPDLNLWADAWAHALRVPDFAPTYADSLDVVVTALQSSSPELGAIEAQRYMLLAVALAGMRRISPERYPPEVVDDIIADAATPSDD</sequence>